<dbReference type="AlphaFoldDB" id="A0A930XXA2"/>
<feature type="non-terminal residue" evidence="7">
    <location>
        <position position="1"/>
    </location>
</feature>
<keyword evidence="4" id="KW-0408">Iron</keyword>
<accession>A0A930XXA2</accession>
<dbReference type="GO" id="GO:0046872">
    <property type="term" value="F:metal ion binding"/>
    <property type="evidence" value="ECO:0007669"/>
    <property type="project" value="UniProtKB-KW"/>
</dbReference>
<comment type="caution">
    <text evidence="7">The sequence shown here is derived from an EMBL/GenBank/DDBJ whole genome shotgun (WGS) entry which is preliminary data.</text>
</comment>
<dbReference type="GO" id="GO:0016491">
    <property type="term" value="F:oxidoreductase activity"/>
    <property type="evidence" value="ECO:0007669"/>
    <property type="project" value="UniProtKB-ARBA"/>
</dbReference>
<organism evidence="7 8">
    <name type="scientific">Candidatus Amphirhobacter heronislandensis</name>
    <dbReference type="NCBI Taxonomy" id="1732024"/>
    <lineage>
        <taxon>Bacteria</taxon>
        <taxon>Pseudomonadati</taxon>
        <taxon>Pseudomonadota</taxon>
        <taxon>Gammaproteobacteria</taxon>
        <taxon>Candidatus Tethybacterales</taxon>
        <taxon>Candidatus Tethybacteraceae</taxon>
        <taxon>Candidatus Amphirhobacter</taxon>
    </lineage>
</organism>
<sequence length="257" mass="27513">PAPRPPRAAAKPPAEQRGTVALFAGCAQRGLMPHSNEALAALLGRLGYRVETIDGCCGALRQHSGRERAARRDIRRSLDSCAAAVEGGAEAIVLAGSGCAAFIDEYPALFAADPHRRALAERVRGRLADPAAFLRPHAARLRDCVRPDPRRRVALHRPCTLRNGLRSPDAYPALLRELGYATVEPVNPPGCCGSAGLHSLLRPRAARRIRARLANSFMTTAATTVATANIGCALHLRLGCDLPVEHWLDLLAADLLE</sequence>
<evidence type="ECO:0000313" key="7">
    <source>
        <dbReference type="EMBL" id="MBF2735892.1"/>
    </source>
</evidence>
<evidence type="ECO:0000256" key="1">
    <source>
        <dbReference type="ARBA" id="ARBA00022485"/>
    </source>
</evidence>
<dbReference type="PANTHER" id="PTHR32479:SF19">
    <property type="entry name" value="ANAEROBIC GLYCEROL-3-PHOSPHATE DEHYDROGENASE SUBUNIT C"/>
    <property type="match status" value="1"/>
</dbReference>
<keyword evidence="1" id="KW-0004">4Fe-4S</keyword>
<dbReference type="InterPro" id="IPR004017">
    <property type="entry name" value="Cys_rich_dom"/>
</dbReference>
<keyword evidence="3" id="KW-0677">Repeat</keyword>
<evidence type="ECO:0000256" key="3">
    <source>
        <dbReference type="ARBA" id="ARBA00022737"/>
    </source>
</evidence>
<keyword evidence="2" id="KW-0479">Metal-binding</keyword>
<keyword evidence="8" id="KW-1185">Reference proteome</keyword>
<evidence type="ECO:0000259" key="6">
    <source>
        <dbReference type="Pfam" id="PF02754"/>
    </source>
</evidence>
<protein>
    <recommendedName>
        <fullName evidence="6">Cysteine-rich domain-containing protein</fullName>
    </recommendedName>
</protein>
<dbReference type="Proteomes" id="UP000604381">
    <property type="component" value="Unassembled WGS sequence"/>
</dbReference>
<dbReference type="Pfam" id="PF02754">
    <property type="entry name" value="CCG"/>
    <property type="match status" value="2"/>
</dbReference>
<dbReference type="GO" id="GO:0051539">
    <property type="term" value="F:4 iron, 4 sulfur cluster binding"/>
    <property type="evidence" value="ECO:0007669"/>
    <property type="project" value="UniProtKB-KW"/>
</dbReference>
<feature type="domain" description="Cysteine-rich" evidence="6">
    <location>
        <begin position="153"/>
        <end position="237"/>
    </location>
</feature>
<evidence type="ECO:0000256" key="2">
    <source>
        <dbReference type="ARBA" id="ARBA00022723"/>
    </source>
</evidence>
<reference evidence="7" key="1">
    <citation type="submission" date="2020-10" db="EMBL/GenBank/DDBJ databases">
        <title>An improved Amphimedon queenslandica hologenome assembly reveals how three proteobacterial symbionts can extend the metabolic phenotypic of their marine sponge host.</title>
        <authorList>
            <person name="Degnan B."/>
            <person name="Degnan S."/>
            <person name="Xiang X."/>
        </authorList>
    </citation>
    <scope>NUCLEOTIDE SEQUENCE</scope>
    <source>
        <strain evidence="7">AqS2</strain>
    </source>
</reference>
<evidence type="ECO:0000313" key="8">
    <source>
        <dbReference type="Proteomes" id="UP000604381"/>
    </source>
</evidence>
<dbReference type="PANTHER" id="PTHR32479">
    <property type="entry name" value="GLYCOLATE OXIDASE IRON-SULFUR SUBUNIT"/>
    <property type="match status" value="1"/>
</dbReference>
<evidence type="ECO:0000256" key="4">
    <source>
        <dbReference type="ARBA" id="ARBA00023004"/>
    </source>
</evidence>
<dbReference type="EMBL" id="JADHEI010000053">
    <property type="protein sequence ID" value="MBF2735892.1"/>
    <property type="molecule type" value="Genomic_DNA"/>
</dbReference>
<gene>
    <name evidence="7" type="ORF">ISN26_07490</name>
</gene>
<evidence type="ECO:0000256" key="5">
    <source>
        <dbReference type="ARBA" id="ARBA00023014"/>
    </source>
</evidence>
<name>A0A930XXA2_9GAMM</name>
<keyword evidence="5" id="KW-0411">Iron-sulfur</keyword>
<feature type="domain" description="Cysteine-rich" evidence="6">
    <location>
        <begin position="20"/>
        <end position="103"/>
    </location>
</feature>
<proteinExistence type="predicted"/>